<evidence type="ECO:0000259" key="13">
    <source>
        <dbReference type="SMART" id="SM01228"/>
    </source>
</evidence>
<dbReference type="InterPro" id="IPR002218">
    <property type="entry name" value="MnmG-rel"/>
</dbReference>
<dbReference type="InterPro" id="IPR020595">
    <property type="entry name" value="MnmG-rel_CS"/>
</dbReference>
<dbReference type="eggNOG" id="COG0445">
    <property type="taxonomic scope" value="Bacteria"/>
</dbReference>
<dbReference type="SMART" id="SM01228">
    <property type="entry name" value="GIDA_assoc_3"/>
    <property type="match status" value="1"/>
</dbReference>
<comment type="subcellular location">
    <subcellularLocation>
        <location evidence="11">Cytoplasm</location>
    </subcellularLocation>
</comment>
<keyword evidence="12" id="KW-0812">Transmembrane</keyword>
<dbReference type="InterPro" id="IPR040131">
    <property type="entry name" value="MnmG_N"/>
</dbReference>
<dbReference type="PANTHER" id="PTHR11806:SF0">
    <property type="entry name" value="PROTEIN MTO1 HOMOLOG, MITOCHONDRIAL"/>
    <property type="match status" value="1"/>
</dbReference>
<evidence type="ECO:0000256" key="9">
    <source>
        <dbReference type="ARBA" id="ARBA00025948"/>
    </source>
</evidence>
<sequence>MGNQIQKTTVIVVGGGHAGTEAAYASARMGVKTLLITQNISTVGALSCNPSIGGIGKSQLVKEIDAMGGLMALVADYSGIQFKILNSSKGAAVRSTRAQVDRQLYKKNLQYFLKLQKNLQLIEAEVSDLIIKDRIVRGVKVNDNCVILSRSVILTTGTFLNGKIFTGLKEHLGGRIYEKPSNLLANKLKNFPFRFGRLKTGTPPRLLGSSINFQLLEEQKGDSPVPFFSFLGFNINHPEQIPCYMTYTNDCTHSIVRSNLNFSPMYTGSIVGFGPRYCPSIEDKIVRFSKKIDIKFFLEPEGLDCKVYYPNGISTSLPLCIQKKFIKTIVGLENVEITQPGYAVEYDYFDPRDLKMTLESKIIKNLFFAGQINGTTGYEEAGSQGLLAGINAALYVLEKKPWYPRRDEAYMGVLVDDLCNKGTTEPYRMFTSRAEHRLLLREDNADFRLTKIAYKFGLICQNRWKRFCDKKNFIADEHRFLKKSIISKNKLDAYCTNNNISIRISSDITAFDFLRRPGISYGFIMNLLNRPMSFLLKNSEDIVELEAQIKYSGYIIRQKIEIEKQKKFESVKLPVNLNYKKVPGLSNEVYIKLNEYKPITLGQASRISGITPAAISILLIFLKRMVFYFLIFTLTLIKNILYYMV</sequence>
<dbReference type="InterPro" id="IPR036188">
    <property type="entry name" value="FAD/NAD-bd_sf"/>
</dbReference>
<evidence type="ECO:0000256" key="8">
    <source>
        <dbReference type="ARBA" id="ARBA00023027"/>
    </source>
</evidence>
<evidence type="ECO:0000256" key="7">
    <source>
        <dbReference type="ARBA" id="ARBA00022827"/>
    </source>
</evidence>
<evidence type="ECO:0000256" key="1">
    <source>
        <dbReference type="ARBA" id="ARBA00001974"/>
    </source>
</evidence>
<comment type="cofactor">
    <cofactor evidence="1 11">
        <name>FAD</name>
        <dbReference type="ChEBI" id="CHEBI:57692"/>
    </cofactor>
</comment>
<comment type="subunit">
    <text evidence="9 11">Homodimer. Heterotetramer of two MnmE and two MnmG subunits.</text>
</comment>
<feature type="binding site" evidence="11">
    <location>
        <position position="181"/>
    </location>
    <ligand>
        <name>FAD</name>
        <dbReference type="ChEBI" id="CHEBI:57692"/>
    </ligand>
</feature>
<dbReference type="SUPFAM" id="SSF51905">
    <property type="entry name" value="FAD/NAD(P)-binding domain"/>
    <property type="match status" value="1"/>
</dbReference>
<keyword evidence="8 11" id="KW-0520">NAD</keyword>
<dbReference type="HAMAP" id="MF_00129">
    <property type="entry name" value="MnmG_GidA"/>
    <property type="match status" value="1"/>
</dbReference>
<dbReference type="GO" id="GO:0030488">
    <property type="term" value="P:tRNA methylation"/>
    <property type="evidence" value="ECO:0007669"/>
    <property type="project" value="TreeGrafter"/>
</dbReference>
<name>F7WYV1_9GAMM</name>
<dbReference type="HOGENOM" id="CLU_007831_2_2_6"/>
<dbReference type="AlphaFoldDB" id="F7WYV1"/>
<dbReference type="Gene3D" id="3.50.50.60">
    <property type="entry name" value="FAD/NAD(P)-binding domain"/>
    <property type="match status" value="2"/>
</dbReference>
<dbReference type="NCBIfam" id="TIGR00136">
    <property type="entry name" value="mnmG_gidA"/>
    <property type="match status" value="1"/>
</dbReference>
<evidence type="ECO:0000256" key="12">
    <source>
        <dbReference type="SAM" id="Phobius"/>
    </source>
</evidence>
<protein>
    <recommendedName>
        <fullName evidence="4 11">tRNA uridine 5-carboxymethylaminomethyl modification enzyme MnmG</fullName>
    </recommendedName>
    <alternativeName>
        <fullName evidence="10 11">Glucose-inhibited division protein A</fullName>
    </alternativeName>
</protein>
<dbReference type="GO" id="GO:0005829">
    <property type="term" value="C:cytosol"/>
    <property type="evidence" value="ECO:0007669"/>
    <property type="project" value="TreeGrafter"/>
</dbReference>
<evidence type="ECO:0000256" key="4">
    <source>
        <dbReference type="ARBA" id="ARBA00020461"/>
    </source>
</evidence>
<evidence type="ECO:0000313" key="14">
    <source>
        <dbReference type="EMBL" id="AEH39601.1"/>
    </source>
</evidence>
<keyword evidence="5 11" id="KW-0285">Flavoprotein</keyword>
<keyword evidence="15" id="KW-1185">Reference proteome</keyword>
<comment type="function">
    <text evidence="2 11">NAD-binding protein involved in the addition of a carboxymethylaminomethyl (cmnm) group at the wobble position (U34) of certain tRNAs, forming tRNA-cmnm(5)s(2)U34.</text>
</comment>
<dbReference type="PANTHER" id="PTHR11806">
    <property type="entry name" value="GLUCOSE INHIBITED DIVISION PROTEIN A"/>
    <property type="match status" value="1"/>
</dbReference>
<dbReference type="Pfam" id="PF13932">
    <property type="entry name" value="SAM_GIDA_C"/>
    <property type="match status" value="1"/>
</dbReference>
<accession>F7WYV1</accession>
<organism evidence="14 15">
    <name type="scientific">Buchnera aphidicola</name>
    <name type="common">Cinara tujafilina</name>
    <dbReference type="NCBI Taxonomy" id="261317"/>
    <lineage>
        <taxon>Bacteria</taxon>
        <taxon>Pseudomonadati</taxon>
        <taxon>Pseudomonadota</taxon>
        <taxon>Gammaproteobacteria</taxon>
        <taxon>Enterobacterales</taxon>
        <taxon>Erwiniaceae</taxon>
        <taxon>Buchnera</taxon>
    </lineage>
</organism>
<reference evidence="14 15" key="1">
    <citation type="journal article" date="2011" name="Appl. Environ. Microbiol.">
        <title>The genome of Buchnera aphidicola from the aphid Cinara tujafilina provides new clues about the evolutionary history of metabolic losses in bacterial endosymbionts.</title>
        <authorList>
            <person name="Lamelas A."/>
            <person name="Gosalbes M.J."/>
            <person name="Moya A."/>
            <person name="Latorre A."/>
        </authorList>
    </citation>
    <scope>NUCLEOTIDE SEQUENCE [LARGE SCALE GENOMIC DNA]</scope>
    <source>
        <strain evidence="15">Cinara tujafilina</strain>
    </source>
</reference>
<dbReference type="STRING" id="261317.BCTU_001"/>
<dbReference type="KEGG" id="baj:BCTU_001"/>
<evidence type="ECO:0000256" key="3">
    <source>
        <dbReference type="ARBA" id="ARBA00007653"/>
    </source>
</evidence>
<dbReference type="OrthoDB" id="9815560at2"/>
<feature type="domain" description="tRNA uridine 5-carboxymethylaminomethyl modification enzyme C-terminal subdomain" evidence="13">
    <location>
        <begin position="549"/>
        <end position="620"/>
    </location>
</feature>
<keyword evidence="6 11" id="KW-0819">tRNA processing</keyword>
<dbReference type="FunFam" id="3.50.50.60:FF:000002">
    <property type="entry name" value="tRNA uridine 5-carboxymethylaminomethyl modification enzyme MnmG"/>
    <property type="match status" value="1"/>
</dbReference>
<keyword evidence="11" id="KW-0963">Cytoplasm</keyword>
<proteinExistence type="inferred from homology"/>
<dbReference type="InterPro" id="IPR049312">
    <property type="entry name" value="GIDA_C_N"/>
</dbReference>
<evidence type="ECO:0000256" key="11">
    <source>
        <dbReference type="HAMAP-Rule" id="MF_00129"/>
    </source>
</evidence>
<evidence type="ECO:0000256" key="2">
    <source>
        <dbReference type="ARBA" id="ARBA00003717"/>
    </source>
</evidence>
<feature type="binding site" evidence="11">
    <location>
        <position position="126"/>
    </location>
    <ligand>
        <name>FAD</name>
        <dbReference type="ChEBI" id="CHEBI:57692"/>
    </ligand>
</feature>
<dbReference type="Gene3D" id="1.10.150.570">
    <property type="entry name" value="GidA associated domain, C-terminal subdomain"/>
    <property type="match status" value="1"/>
</dbReference>
<evidence type="ECO:0000256" key="6">
    <source>
        <dbReference type="ARBA" id="ARBA00022694"/>
    </source>
</evidence>
<comment type="similarity">
    <text evidence="3 11">Belongs to the MnmG family.</text>
</comment>
<dbReference type="EMBL" id="CP001817">
    <property type="protein sequence ID" value="AEH39601.1"/>
    <property type="molecule type" value="Genomic_DNA"/>
</dbReference>
<dbReference type="Proteomes" id="UP000006811">
    <property type="component" value="Chromosome"/>
</dbReference>
<evidence type="ECO:0000256" key="10">
    <source>
        <dbReference type="ARBA" id="ARBA00031800"/>
    </source>
</evidence>
<dbReference type="PROSITE" id="PS01281">
    <property type="entry name" value="GIDA_2"/>
    <property type="match status" value="1"/>
</dbReference>
<feature type="binding site" evidence="11">
    <location>
        <begin position="274"/>
        <end position="288"/>
    </location>
    <ligand>
        <name>NAD(+)</name>
        <dbReference type="ChEBI" id="CHEBI:57540"/>
    </ligand>
</feature>
<gene>
    <name evidence="11" type="primary">mnmG</name>
    <name evidence="11 14" type="synonym">gidA</name>
    <name evidence="14" type="ORF">BCTU_001</name>
</gene>
<dbReference type="InterPro" id="IPR026904">
    <property type="entry name" value="MnmG_C"/>
</dbReference>
<keyword evidence="7 11" id="KW-0274">FAD</keyword>
<dbReference type="InterPro" id="IPR047001">
    <property type="entry name" value="MnmG_C_subdom"/>
</dbReference>
<evidence type="ECO:0000313" key="15">
    <source>
        <dbReference type="Proteomes" id="UP000006811"/>
    </source>
</evidence>
<dbReference type="GO" id="GO:0002098">
    <property type="term" value="P:tRNA wobble uridine modification"/>
    <property type="evidence" value="ECO:0007669"/>
    <property type="project" value="InterPro"/>
</dbReference>
<dbReference type="InterPro" id="IPR004416">
    <property type="entry name" value="MnmG"/>
</dbReference>
<dbReference type="GO" id="GO:0050660">
    <property type="term" value="F:flavin adenine dinucleotide binding"/>
    <property type="evidence" value="ECO:0007669"/>
    <property type="project" value="UniProtKB-UniRule"/>
</dbReference>
<feature type="binding site" evidence="11">
    <location>
        <begin position="14"/>
        <end position="19"/>
    </location>
    <ligand>
        <name>FAD</name>
        <dbReference type="ChEBI" id="CHEBI:57692"/>
    </ligand>
</feature>
<dbReference type="PROSITE" id="PS01280">
    <property type="entry name" value="GIDA_1"/>
    <property type="match status" value="1"/>
</dbReference>
<dbReference type="FunFam" id="1.10.150.570:FF:000001">
    <property type="entry name" value="tRNA uridine 5-carboxymethylaminomethyl modification enzyme MnmG"/>
    <property type="match status" value="1"/>
</dbReference>
<evidence type="ECO:0000256" key="5">
    <source>
        <dbReference type="ARBA" id="ARBA00022630"/>
    </source>
</evidence>
<dbReference type="InterPro" id="IPR044920">
    <property type="entry name" value="MnmG_C_subdom_sf"/>
</dbReference>
<feature type="transmembrane region" description="Helical" evidence="12">
    <location>
        <begin position="613"/>
        <end position="637"/>
    </location>
</feature>
<feature type="binding site" evidence="11">
    <location>
        <position position="371"/>
    </location>
    <ligand>
        <name>FAD</name>
        <dbReference type="ChEBI" id="CHEBI:57692"/>
    </ligand>
</feature>
<dbReference type="Gene3D" id="1.10.10.1800">
    <property type="entry name" value="tRNA uridine 5-carboxymethylaminomethyl modification enzyme MnmG/GidA"/>
    <property type="match status" value="1"/>
</dbReference>
<dbReference type="Pfam" id="PF21680">
    <property type="entry name" value="GIDA_C_1st"/>
    <property type="match status" value="1"/>
</dbReference>
<dbReference type="Pfam" id="PF01134">
    <property type="entry name" value="GIDA"/>
    <property type="match status" value="1"/>
</dbReference>
<keyword evidence="12" id="KW-0472">Membrane</keyword>
<keyword evidence="12" id="KW-1133">Transmembrane helix</keyword>